<keyword evidence="2" id="KW-1185">Reference proteome</keyword>
<reference evidence="1 2" key="1">
    <citation type="submission" date="2020-01" db="EMBL/GenBank/DDBJ databases">
        <title>Sphingomonas sp. C33 whole genome sequece.</title>
        <authorList>
            <person name="Park C."/>
        </authorList>
    </citation>
    <scope>NUCLEOTIDE SEQUENCE [LARGE SCALE GENOMIC DNA]</scope>
    <source>
        <strain evidence="1 2">C33</strain>
    </source>
</reference>
<dbReference type="KEGG" id="schy:GVO57_08130"/>
<dbReference type="RefSeq" id="WP_160592727.1">
    <property type="nucleotide sequence ID" value="NZ_CP047895.1"/>
</dbReference>
<organism evidence="1 2">
    <name type="scientific">Sphingomonas changnyeongensis</name>
    <dbReference type="NCBI Taxonomy" id="2698679"/>
    <lineage>
        <taxon>Bacteria</taxon>
        <taxon>Pseudomonadati</taxon>
        <taxon>Pseudomonadota</taxon>
        <taxon>Alphaproteobacteria</taxon>
        <taxon>Sphingomonadales</taxon>
        <taxon>Sphingomonadaceae</taxon>
        <taxon>Sphingomonas</taxon>
    </lineage>
</organism>
<dbReference type="Proteomes" id="UP000464468">
    <property type="component" value="Chromosome"/>
</dbReference>
<protein>
    <submittedName>
        <fullName evidence="1">Uncharacterized protein</fullName>
    </submittedName>
</protein>
<proteinExistence type="predicted"/>
<accession>A0A7Z2NW00</accession>
<dbReference type="EMBL" id="CP047895">
    <property type="protein sequence ID" value="QHL90800.1"/>
    <property type="molecule type" value="Genomic_DNA"/>
</dbReference>
<evidence type="ECO:0000313" key="2">
    <source>
        <dbReference type="Proteomes" id="UP000464468"/>
    </source>
</evidence>
<name>A0A7Z2NW00_9SPHN</name>
<sequence>MSIDEKVRIRRLIERAIEAGRREADAARSDITVANNDRGDIQSQFALTLITADRCEEAVQFVRDRTEIMAGGIDRLIISRYMDIHIRSDRLPITNILKDDLKCSIDLAKIMLDRWDDADYYPVGRIAFRYKAAVYLDAADITGAKALMNDAEQKLFDMRTSGVGALTTLWHSRLEALVIYKGSPKQMSYIDEIGSKMLTEKLDPKSYEANGLLELLAGAGRCDLVEGFVRKGPTSCDEYIESRRKASMADLQFNFSFFSDEPALVEESIDDALSQTTPWLRLTKLLLIVRAGSLALRSADGHGLPTKMVQ</sequence>
<evidence type="ECO:0000313" key="1">
    <source>
        <dbReference type="EMBL" id="QHL90800.1"/>
    </source>
</evidence>
<gene>
    <name evidence="1" type="ORF">GVO57_08130</name>
</gene>
<dbReference type="AlphaFoldDB" id="A0A7Z2NW00"/>